<organism evidence="3 4">
    <name type="scientific">Litchfieldella qijiaojingensis</name>
    <dbReference type="NCBI Taxonomy" id="980347"/>
    <lineage>
        <taxon>Bacteria</taxon>
        <taxon>Pseudomonadati</taxon>
        <taxon>Pseudomonadota</taxon>
        <taxon>Gammaproteobacteria</taxon>
        <taxon>Oceanospirillales</taxon>
        <taxon>Halomonadaceae</taxon>
        <taxon>Litchfieldella</taxon>
    </lineage>
</organism>
<feature type="region of interest" description="Disordered" evidence="1">
    <location>
        <begin position="349"/>
        <end position="371"/>
    </location>
</feature>
<evidence type="ECO:0000313" key="4">
    <source>
        <dbReference type="Proteomes" id="UP000653056"/>
    </source>
</evidence>
<dbReference type="Pfam" id="PF04830">
    <property type="entry name" value="DUF637"/>
    <property type="match status" value="1"/>
</dbReference>
<dbReference type="InterPro" id="IPR006915">
    <property type="entry name" value="DUF637_hemagglutn_put"/>
</dbReference>
<reference evidence="4" key="1">
    <citation type="journal article" date="2019" name="Int. J. Syst. Evol. Microbiol.">
        <title>The Global Catalogue of Microorganisms (GCM) 10K type strain sequencing project: providing services to taxonomists for standard genome sequencing and annotation.</title>
        <authorList>
            <consortium name="The Broad Institute Genomics Platform"/>
            <consortium name="The Broad Institute Genome Sequencing Center for Infectious Disease"/>
            <person name="Wu L."/>
            <person name="Ma J."/>
        </authorList>
    </citation>
    <scope>NUCLEOTIDE SEQUENCE [LARGE SCALE GENOMIC DNA]</scope>
    <source>
        <strain evidence="4">KCTC 22228</strain>
    </source>
</reference>
<dbReference type="EMBL" id="BMXS01000019">
    <property type="protein sequence ID" value="GGY01802.1"/>
    <property type="molecule type" value="Genomic_DNA"/>
</dbReference>
<gene>
    <name evidence="3" type="ORF">GCM10007160_32120</name>
</gene>
<name>A0ABQ2Z380_9GAMM</name>
<dbReference type="Pfam" id="PF13332">
    <property type="entry name" value="Fil_haemagg_2"/>
    <property type="match status" value="4"/>
</dbReference>
<evidence type="ECO:0000313" key="3">
    <source>
        <dbReference type="EMBL" id="GGY01802.1"/>
    </source>
</evidence>
<feature type="region of interest" description="Disordered" evidence="1">
    <location>
        <begin position="1"/>
        <end position="106"/>
    </location>
</feature>
<protein>
    <recommendedName>
        <fullName evidence="2">DUF637 domain-containing protein</fullName>
    </recommendedName>
</protein>
<feature type="compositionally biased region" description="Polar residues" evidence="1">
    <location>
        <begin position="88"/>
        <end position="99"/>
    </location>
</feature>
<accession>A0ABQ2Z380</accession>
<feature type="domain" description="DUF637" evidence="2">
    <location>
        <begin position="484"/>
        <end position="646"/>
    </location>
</feature>
<sequence>MGLGATPSESGVQEGADGPSINTSRITTTYGSSDQRSVTLATLGQGDIQIADPEAGDDPSGLNRDTTHDWGDNPDRPWARERVDERTTTQVGSQLSSGGDTDLGAGRDVRLTASEIDSGAGLAIEAGNDIVLGAAENISQTQTRTGPFRRSQTRTVEQAGSELKAREDVALQAQRHITAIASRAEAAGNLALDAGGDLTLASAANVRHHESHTATTDWISRRVRQQGSELLAGKNLTMRSGRDLRLIASEAKAGDDAFLIAGRDVELLAANDQDYSLYEKEESGLFSSSYRRDEINDIRAVGSHLESGNDLTVASGVDQRYQGARLEAGNDLTLASGGAIHFEAASDVHTESHEERSGNFAWQSSRGEGRTDETLRQSQLIAKGNLVIQAADGIVAEVPEINAQTVSQTIDAMVEADPDLAWLKEMEERGDIDWRRVKEIHDSWEYEQSGLGAGAILVIAIVASVFVGPAAAGMLGATGATGAAVSAAVSSLATTATVSAVNNRGDLGDVFDDTFSSDSLRGAATAAVSAGVTKGVMGDTTNTAGLDLGNAGDIARFAGQRASQMAINASVSTAIEGGSLSDNLEAGLDGVLTEVVAAVLFDAIGDYAHEQEWAEGDLEKIALHALAGGAVAEATGSDFRTGALAAGANEALVDHLAELVDNDPQLLVAASQITGIIAAELTDGDVNQGAEIAGYSTQYNRQAHAHEKEVAQKLAEQSDGEYTAEEIEQALRGMFNDELGESPGSNVVVDLHDLDAIDASYYDFGGEWLATPGGDGNTRYLVQMVPADTPPELVAYIIEQTGGESSPYRAMVAPTPSPRPEPKLRFPGSIAMAAGLPYNLNQTDSRPWAEIKQGQEALTRGIASLASLPVTGGYAAATLTARAAAGLFATGAGFDALGQYAQGGEYRPGQTLMAGITAMGYGPLAGGGILGNAAVGAVAGGTSTAANNWVYDEDKSVRWGATVGAVAGGAGTWFGDRIKGVASYIPSQVSVPYFQTPATFSVPLPSADTIGNTAQAVISNAPALLPGVDNEERQ</sequence>
<feature type="compositionally biased region" description="Basic and acidic residues" evidence="1">
    <location>
        <begin position="65"/>
        <end position="87"/>
    </location>
</feature>
<keyword evidence="4" id="KW-1185">Reference proteome</keyword>
<comment type="caution">
    <text evidence="3">The sequence shown here is derived from an EMBL/GenBank/DDBJ whole genome shotgun (WGS) entry which is preliminary data.</text>
</comment>
<proteinExistence type="predicted"/>
<evidence type="ECO:0000256" key="1">
    <source>
        <dbReference type="SAM" id="MobiDB-lite"/>
    </source>
</evidence>
<dbReference type="InterPro" id="IPR025157">
    <property type="entry name" value="Hemagglutinin_rpt"/>
</dbReference>
<evidence type="ECO:0000259" key="2">
    <source>
        <dbReference type="Pfam" id="PF04830"/>
    </source>
</evidence>
<feature type="compositionally biased region" description="Polar residues" evidence="1">
    <location>
        <begin position="20"/>
        <end position="42"/>
    </location>
</feature>
<dbReference type="Proteomes" id="UP000653056">
    <property type="component" value="Unassembled WGS sequence"/>
</dbReference>